<proteinExistence type="predicted"/>
<evidence type="ECO:0000256" key="2">
    <source>
        <dbReference type="ARBA" id="ARBA00023012"/>
    </source>
</evidence>
<evidence type="ECO:0000313" key="6">
    <source>
        <dbReference type="Proteomes" id="UP000033038"/>
    </source>
</evidence>
<dbReference type="PANTHER" id="PTHR44591">
    <property type="entry name" value="STRESS RESPONSE REGULATOR PROTEIN 1"/>
    <property type="match status" value="1"/>
</dbReference>
<dbReference type="GeneID" id="24822888"/>
<dbReference type="Gene3D" id="3.40.50.2300">
    <property type="match status" value="1"/>
</dbReference>
<dbReference type="InterPro" id="IPR011006">
    <property type="entry name" value="CheY-like_superfamily"/>
</dbReference>
<dbReference type="RefSeq" id="WP_011308239.1">
    <property type="nucleotide sequence ID" value="NZ_CP009526.1"/>
</dbReference>
<sequence>MARVMIVEDAEFMRIALRDTLFKHGHEVVAEVADDDEAIERYLEVKPDLVLMDIMVPDNVPDNMNWRNLLNKFLVIDQEAKMAMFSSLGQQIIITESLKIGAMGFMVSPFEPEMLNIIRIIAEPN</sequence>
<keyword evidence="5" id="KW-0675">Receptor</keyword>
<name>A0A0E3QKJ9_METBA</name>
<evidence type="ECO:0000313" key="5">
    <source>
        <dbReference type="EMBL" id="AKB50663.1"/>
    </source>
</evidence>
<dbReference type="SMART" id="SM00448">
    <property type="entry name" value="REC"/>
    <property type="match status" value="1"/>
</dbReference>
<dbReference type="PANTHER" id="PTHR44591:SF14">
    <property type="entry name" value="PROTEIN PILG"/>
    <property type="match status" value="1"/>
</dbReference>
<organism evidence="5 6">
    <name type="scientific">Methanosarcina barkeri str. Wiesmoor</name>
    <dbReference type="NCBI Taxonomy" id="1434109"/>
    <lineage>
        <taxon>Archaea</taxon>
        <taxon>Methanobacteriati</taxon>
        <taxon>Methanobacteriota</taxon>
        <taxon>Stenosarchaea group</taxon>
        <taxon>Methanomicrobia</taxon>
        <taxon>Methanosarcinales</taxon>
        <taxon>Methanosarcinaceae</taxon>
        <taxon>Methanosarcina</taxon>
    </lineage>
</organism>
<dbReference type="InterPro" id="IPR050595">
    <property type="entry name" value="Bact_response_regulator"/>
</dbReference>
<dbReference type="HOGENOM" id="CLU_000445_69_15_2"/>
<dbReference type="Proteomes" id="UP000033038">
    <property type="component" value="Chromosome"/>
</dbReference>
<evidence type="ECO:0000256" key="3">
    <source>
        <dbReference type="PROSITE-ProRule" id="PRU00169"/>
    </source>
</evidence>
<feature type="domain" description="Response regulatory" evidence="4">
    <location>
        <begin position="3"/>
        <end position="123"/>
    </location>
</feature>
<dbReference type="PATRIC" id="fig|1434109.4.peg.1772"/>
<dbReference type="AlphaFoldDB" id="A0A0E3QKJ9"/>
<dbReference type="PROSITE" id="PS50110">
    <property type="entry name" value="RESPONSE_REGULATORY"/>
    <property type="match status" value="1"/>
</dbReference>
<reference evidence="5 6" key="1">
    <citation type="submission" date="2014-07" db="EMBL/GenBank/DDBJ databases">
        <title>Methanogenic archaea and the global carbon cycle.</title>
        <authorList>
            <person name="Henriksen J.R."/>
            <person name="Luke J."/>
            <person name="Reinhart S."/>
            <person name="Benedict M.N."/>
            <person name="Youngblut N.D."/>
            <person name="Metcalf M.E."/>
            <person name="Whitaker R.J."/>
            <person name="Metcalf W.W."/>
        </authorList>
    </citation>
    <scope>NUCLEOTIDE SEQUENCE [LARGE SCALE GENOMIC DNA]</scope>
    <source>
        <strain evidence="5 6">Wiesmoor</strain>
    </source>
</reference>
<dbReference type="KEGG" id="mbw:MSBRW_1410"/>
<accession>A0A0E3QKJ9</accession>
<protein>
    <submittedName>
        <fullName evidence="5">Chemotaxis regulator-transmits chemoreceptor signals to flagelllar motor components CheY</fullName>
    </submittedName>
</protein>
<keyword evidence="2" id="KW-0902">Two-component regulatory system</keyword>
<gene>
    <name evidence="5" type="ORF">MSBRW_1410</name>
</gene>
<evidence type="ECO:0000259" key="4">
    <source>
        <dbReference type="PROSITE" id="PS50110"/>
    </source>
</evidence>
<feature type="modified residue" description="4-aspartylphosphate" evidence="3">
    <location>
        <position position="53"/>
    </location>
</feature>
<dbReference type="GO" id="GO:0000160">
    <property type="term" value="P:phosphorelay signal transduction system"/>
    <property type="evidence" value="ECO:0007669"/>
    <property type="project" value="UniProtKB-KW"/>
</dbReference>
<dbReference type="EMBL" id="CP009526">
    <property type="protein sequence ID" value="AKB50663.1"/>
    <property type="molecule type" value="Genomic_DNA"/>
</dbReference>
<keyword evidence="1 3" id="KW-0597">Phosphoprotein</keyword>
<dbReference type="InterPro" id="IPR001789">
    <property type="entry name" value="Sig_transdc_resp-reg_receiver"/>
</dbReference>
<evidence type="ECO:0000256" key="1">
    <source>
        <dbReference type="ARBA" id="ARBA00022553"/>
    </source>
</evidence>
<dbReference type="SUPFAM" id="SSF52172">
    <property type="entry name" value="CheY-like"/>
    <property type="match status" value="1"/>
</dbReference>
<dbReference type="Pfam" id="PF00072">
    <property type="entry name" value="Response_reg"/>
    <property type="match status" value="1"/>
</dbReference>